<reference evidence="3" key="1">
    <citation type="submission" date="2016-11" db="UniProtKB">
        <authorList>
            <consortium name="WormBaseParasite"/>
        </authorList>
    </citation>
    <scope>IDENTIFICATION</scope>
</reference>
<dbReference type="AlphaFoldDB" id="A0A1I8JCG2"/>
<protein>
    <submittedName>
        <fullName evidence="3">Transcriptional regulator, AraC family</fullName>
    </submittedName>
</protein>
<feature type="compositionally biased region" description="Gly residues" evidence="1">
    <location>
        <begin position="262"/>
        <end position="280"/>
    </location>
</feature>
<feature type="compositionally biased region" description="Low complexity" evidence="1">
    <location>
        <begin position="203"/>
        <end position="214"/>
    </location>
</feature>
<accession>A0A1I8JCG2</accession>
<feature type="compositionally biased region" description="Low complexity" evidence="1">
    <location>
        <begin position="252"/>
        <end position="261"/>
    </location>
</feature>
<dbReference type="Proteomes" id="UP000095280">
    <property type="component" value="Unplaced"/>
</dbReference>
<evidence type="ECO:0000313" key="2">
    <source>
        <dbReference type="Proteomes" id="UP000095280"/>
    </source>
</evidence>
<sequence>CRCPKAAAVPDRHGSAGPVRQRRRRKVDSQRAAGAGPGTGGPQGRPAGHRPVRAQCAANAGSGGPAGSPVPGGLGAGAPEAARSFLRRRRTPSHVDRLPVGRSRRSSDLAGPEEDQHGGPVCAGCALAAAGLPGGGHTSGNHGRAPGSAGGATSRLGLPQARRGGRHDAANRGRRRRPPRAGLLRQDGPRRAGHRGEHERLRLPALRRLQQPVLQRRRPRARQGQGAALPRLPADRPQPGGLSGRRPGGRRQGAVVASSATGAGGGNQTEGAAGWGGGCW</sequence>
<feature type="compositionally biased region" description="Gly residues" evidence="1">
    <location>
        <begin position="61"/>
        <end position="76"/>
    </location>
</feature>
<evidence type="ECO:0000256" key="1">
    <source>
        <dbReference type="SAM" id="MobiDB-lite"/>
    </source>
</evidence>
<feature type="compositionally biased region" description="Low complexity" evidence="1">
    <location>
        <begin position="118"/>
        <end position="131"/>
    </location>
</feature>
<keyword evidence="2" id="KW-1185">Reference proteome</keyword>
<feature type="compositionally biased region" description="Basic and acidic residues" evidence="1">
    <location>
        <begin position="187"/>
        <end position="202"/>
    </location>
</feature>
<feature type="region of interest" description="Disordered" evidence="1">
    <location>
        <begin position="1"/>
        <end position="280"/>
    </location>
</feature>
<evidence type="ECO:0000313" key="3">
    <source>
        <dbReference type="WBParaSite" id="maker-uti_cns_0046760-snap-gene-0.3-mRNA-1"/>
    </source>
</evidence>
<organism evidence="2 3">
    <name type="scientific">Macrostomum lignano</name>
    <dbReference type="NCBI Taxonomy" id="282301"/>
    <lineage>
        <taxon>Eukaryota</taxon>
        <taxon>Metazoa</taxon>
        <taxon>Spiralia</taxon>
        <taxon>Lophotrochozoa</taxon>
        <taxon>Platyhelminthes</taxon>
        <taxon>Rhabditophora</taxon>
        <taxon>Macrostomorpha</taxon>
        <taxon>Macrostomida</taxon>
        <taxon>Macrostomidae</taxon>
        <taxon>Macrostomum</taxon>
    </lineage>
</organism>
<dbReference type="WBParaSite" id="maker-uti_cns_0046760-snap-gene-0.3-mRNA-1">
    <property type="protein sequence ID" value="maker-uti_cns_0046760-snap-gene-0.3-mRNA-1"/>
    <property type="gene ID" value="maker-uti_cns_0046760-snap-gene-0.3"/>
</dbReference>
<name>A0A1I8JCG2_9PLAT</name>
<proteinExistence type="predicted"/>